<protein>
    <submittedName>
        <fullName evidence="2">Thioredoxin domain-containing protein</fullName>
    </submittedName>
</protein>
<dbReference type="PANTHER" id="PTHR42899:SF1">
    <property type="entry name" value="SPERMATOGENESIS-ASSOCIATED PROTEIN 20"/>
    <property type="match status" value="1"/>
</dbReference>
<organism evidence="2 3">
    <name type="scientific">Streptomyces hyderabadensis</name>
    <dbReference type="NCBI Taxonomy" id="598549"/>
    <lineage>
        <taxon>Bacteria</taxon>
        <taxon>Bacillati</taxon>
        <taxon>Actinomycetota</taxon>
        <taxon>Actinomycetes</taxon>
        <taxon>Kitasatosporales</taxon>
        <taxon>Streptomycetaceae</taxon>
        <taxon>Streptomyces</taxon>
    </lineage>
</organism>
<name>A0ABP9IJ66_9ACTN</name>
<dbReference type="InterPro" id="IPR004879">
    <property type="entry name" value="Ssp411-like_TRX"/>
</dbReference>
<comment type="caution">
    <text evidence="2">The sequence shown here is derived from an EMBL/GenBank/DDBJ whole genome shotgun (WGS) entry which is preliminary data.</text>
</comment>
<reference evidence="3" key="1">
    <citation type="journal article" date="2019" name="Int. J. Syst. Evol. Microbiol.">
        <title>The Global Catalogue of Microorganisms (GCM) 10K type strain sequencing project: providing services to taxonomists for standard genome sequencing and annotation.</title>
        <authorList>
            <consortium name="The Broad Institute Genomics Platform"/>
            <consortium name="The Broad Institute Genome Sequencing Center for Infectious Disease"/>
            <person name="Wu L."/>
            <person name="Ma J."/>
        </authorList>
    </citation>
    <scope>NUCLEOTIDE SEQUENCE [LARGE SCALE GENOMIC DNA]</scope>
    <source>
        <strain evidence="3">JCM 17657</strain>
    </source>
</reference>
<proteinExistence type="predicted"/>
<dbReference type="RefSeq" id="WP_226025475.1">
    <property type="nucleotide sequence ID" value="NZ_BAABIV010000021.1"/>
</dbReference>
<dbReference type="Pfam" id="PF03190">
    <property type="entry name" value="Thioredox_DsbH"/>
    <property type="match status" value="1"/>
</dbReference>
<dbReference type="InterPro" id="IPR008928">
    <property type="entry name" value="6-hairpin_glycosidase_sf"/>
</dbReference>
<dbReference type="InterPro" id="IPR024705">
    <property type="entry name" value="Ssp411"/>
</dbReference>
<gene>
    <name evidence="2" type="ORF">GCM10023257_47980</name>
</gene>
<evidence type="ECO:0000259" key="1">
    <source>
        <dbReference type="Pfam" id="PF03190"/>
    </source>
</evidence>
<evidence type="ECO:0000313" key="2">
    <source>
        <dbReference type="EMBL" id="GAA4998884.1"/>
    </source>
</evidence>
<dbReference type="PANTHER" id="PTHR42899">
    <property type="entry name" value="SPERMATOGENESIS-ASSOCIATED PROTEIN 20"/>
    <property type="match status" value="1"/>
</dbReference>
<sequence>MPNRLAQATSPYLLQHAENPVDWWPWEAEAFEEARRRGVPVLLSVGYSACHWCHVMAHESFEDEATAEYLNSHFVSVKVDREERPDIDAVYMEAVQAATGQGGWPMTVFLTPDAEPFYFGTYFPPEPRHGMPSFRQVLQGVQQAWTERREEVGEVAGKIVRDLAGREISYGDAEAPGAEQLGQALLGLTREYDAERGGFGGAPKFPPSMVIEFLLRHHARTGAEGALQMAADTCERMARGGIYDQLGGGFARYSVDREWVVPHFEKMLYDNALLCRAYTHLWRATGSDLARRVALETADFMVRELRTAEGGFASALDADSDDGSGRHVEGAYYVWTPAQLTEVLGDADAQLAAQYFGVTEEGTFEHGASVLQLPQQEGVFDAARIASVRERLLAARDGRPAPGRDDKVVAAWNGLAIAALAETGACFERPDLVEAAVAAADLLVRLHLDEQVRLTRTSKDGRPGANAGVLEDYADVAEGFLALASVTGEGVWLDFAGFLLDHVLTRFTDESGALYDTAADAEQLIRRPQDPTDNATPSGWSAAAAALLSYAAHTGSAPHRTAAERALGVVKALGPRVPRFVGWGLAAAEALLDGPREVAVVGPSAADPAARGLHRTALLGTAPGAVVAFGTEGSDEFPLLADRPLVGGAAAAYVCRNFTCDAPTTDPDRLRAALGAAAQDG</sequence>
<keyword evidence="3" id="KW-1185">Reference proteome</keyword>
<dbReference type="Gene3D" id="1.50.10.10">
    <property type="match status" value="1"/>
</dbReference>
<dbReference type="SUPFAM" id="SSF52833">
    <property type="entry name" value="Thioredoxin-like"/>
    <property type="match status" value="1"/>
</dbReference>
<feature type="domain" description="Spermatogenesis-associated protein 20-like TRX" evidence="1">
    <location>
        <begin position="2"/>
        <end position="163"/>
    </location>
</feature>
<evidence type="ECO:0000313" key="3">
    <source>
        <dbReference type="Proteomes" id="UP001500610"/>
    </source>
</evidence>
<dbReference type="InterPro" id="IPR012341">
    <property type="entry name" value="6hp_glycosidase-like_sf"/>
</dbReference>
<dbReference type="Gene3D" id="3.40.30.10">
    <property type="entry name" value="Glutaredoxin"/>
    <property type="match status" value="1"/>
</dbReference>
<dbReference type="PIRSF" id="PIRSF006402">
    <property type="entry name" value="UCP006402_thioredoxin"/>
    <property type="match status" value="1"/>
</dbReference>
<dbReference type="SUPFAM" id="SSF48208">
    <property type="entry name" value="Six-hairpin glycosidases"/>
    <property type="match status" value="1"/>
</dbReference>
<accession>A0ABP9IJ66</accession>
<dbReference type="Proteomes" id="UP001500610">
    <property type="component" value="Unassembled WGS sequence"/>
</dbReference>
<dbReference type="InterPro" id="IPR036249">
    <property type="entry name" value="Thioredoxin-like_sf"/>
</dbReference>
<dbReference type="EMBL" id="BAABIV010000021">
    <property type="protein sequence ID" value="GAA4998884.1"/>
    <property type="molecule type" value="Genomic_DNA"/>
</dbReference>
<dbReference type="CDD" id="cd02955">
    <property type="entry name" value="SSP411"/>
    <property type="match status" value="1"/>
</dbReference>